<comment type="caution">
    <text evidence="1">The sequence shown here is derived from an EMBL/GenBank/DDBJ whole genome shotgun (WGS) entry which is preliminary data.</text>
</comment>
<proteinExistence type="predicted"/>
<reference evidence="1 2" key="1">
    <citation type="submission" date="2016-08" db="EMBL/GenBank/DDBJ databases">
        <title>Novel Firmicute Genomes.</title>
        <authorList>
            <person name="Poppleton D.I."/>
            <person name="Gribaldo S."/>
        </authorList>
    </citation>
    <scope>NUCLEOTIDE SEQUENCE [LARGE SCALE GENOMIC DNA]</scope>
    <source>
        <strain evidence="1 2">RAOx-1</strain>
    </source>
</reference>
<evidence type="ECO:0000313" key="2">
    <source>
        <dbReference type="Proteomes" id="UP000284219"/>
    </source>
</evidence>
<dbReference type="Proteomes" id="UP000284219">
    <property type="component" value="Unassembled WGS sequence"/>
</dbReference>
<dbReference type="AlphaFoldDB" id="A0A419SDF1"/>
<dbReference type="OrthoDB" id="2991285at2"/>
<protein>
    <submittedName>
        <fullName evidence="1">Uncharacterized protein</fullName>
    </submittedName>
</protein>
<keyword evidence="2" id="KW-1185">Reference proteome</keyword>
<name>A0A419SDF1_9BACL</name>
<gene>
    <name evidence="1" type="ORF">BEP19_14940</name>
</gene>
<evidence type="ECO:0000313" key="1">
    <source>
        <dbReference type="EMBL" id="RKD20977.1"/>
    </source>
</evidence>
<dbReference type="EMBL" id="MCHY01000013">
    <property type="protein sequence ID" value="RKD20977.1"/>
    <property type="molecule type" value="Genomic_DNA"/>
</dbReference>
<accession>A0A419SDF1</accession>
<dbReference type="RefSeq" id="WP_120191041.1">
    <property type="nucleotide sequence ID" value="NZ_MCHY01000013.1"/>
</dbReference>
<organism evidence="1 2">
    <name type="scientific">Ammoniphilus oxalaticus</name>
    <dbReference type="NCBI Taxonomy" id="66863"/>
    <lineage>
        <taxon>Bacteria</taxon>
        <taxon>Bacillati</taxon>
        <taxon>Bacillota</taxon>
        <taxon>Bacilli</taxon>
        <taxon>Bacillales</taxon>
        <taxon>Paenibacillaceae</taxon>
        <taxon>Aneurinibacillus group</taxon>
        <taxon>Ammoniphilus</taxon>
    </lineage>
</organism>
<sequence>MNGQEREYFLLAIDKTAYSNFLVWWGPNDSGYTTNIEQAGIYTEERINSDRSYYDNDECVPVPLEDIKLLNTVHAATYSLHNINQLNVLDKLRKYKQK</sequence>